<dbReference type="PROSITE" id="PS51387">
    <property type="entry name" value="FAD_PCMH"/>
    <property type="match status" value="1"/>
</dbReference>
<dbReference type="Pfam" id="PF08031">
    <property type="entry name" value="BBE"/>
    <property type="match status" value="1"/>
</dbReference>
<dbReference type="PANTHER" id="PTHR42973">
    <property type="entry name" value="BINDING OXIDOREDUCTASE, PUTATIVE (AFU_ORTHOLOGUE AFUA_1G17690)-RELATED"/>
    <property type="match status" value="1"/>
</dbReference>
<keyword evidence="3" id="KW-0285">Flavoprotein</keyword>
<dbReference type="InterPro" id="IPR036318">
    <property type="entry name" value="FAD-bd_PCMH-like_sf"/>
</dbReference>
<evidence type="ECO:0000313" key="9">
    <source>
        <dbReference type="Proteomes" id="UP000887229"/>
    </source>
</evidence>
<dbReference type="Gene3D" id="3.40.462.20">
    <property type="match status" value="1"/>
</dbReference>
<dbReference type="GeneID" id="70296583"/>
<keyword evidence="5" id="KW-0560">Oxidoreductase</keyword>
<comment type="similarity">
    <text evidence="2">Belongs to the oxygen-dependent FAD-linked oxidoreductase family.</text>
</comment>
<feature type="domain" description="FAD-binding PCMH-type" evidence="7">
    <location>
        <begin position="62"/>
        <end position="234"/>
    </location>
</feature>
<evidence type="ECO:0000256" key="2">
    <source>
        <dbReference type="ARBA" id="ARBA00005466"/>
    </source>
</evidence>
<dbReference type="AlphaFoldDB" id="A0A9P7ZLQ9"/>
<feature type="chain" id="PRO_5040364309" description="FAD-binding PCMH-type domain-containing protein" evidence="6">
    <location>
        <begin position="18"/>
        <end position="483"/>
    </location>
</feature>
<dbReference type="InterPro" id="IPR050416">
    <property type="entry name" value="FAD-linked_Oxidoreductase"/>
</dbReference>
<evidence type="ECO:0000256" key="1">
    <source>
        <dbReference type="ARBA" id="ARBA00001974"/>
    </source>
</evidence>
<gene>
    <name evidence="8" type="ORF">F5Z01DRAFT_681359</name>
</gene>
<dbReference type="Pfam" id="PF01565">
    <property type="entry name" value="FAD_binding_4"/>
    <property type="match status" value="1"/>
</dbReference>
<sequence length="483" mass="52604">MVATKWVLPLLASLAAASPFDRPFLRARQESLNACLEAANLTYVDEGSATWEKAIQPHNLRVPVTPRAIVYPTSAEEVQAAVLCAVQSEIKVAAKSGGHSYASMGLGGQDGSLVIQLDRWHEVTLREDNTATVTAGTRLGYAALELFQQGKRGFSHGTCPSVGSGGHIVHGGFGFSSHTHGLALDAVIGVKVVLADGSLVYASATENTDLFWAIRGGGSSFGIVTEFEIDTFDVAHQFSWFTIETNLTSRTKADAVAGLMAYQSIIEDGGLDKKLNMRLGLGATTNLEVVFHGPEDEAREALEPFMLRGWAYGDPLNITDSYSGHYNSYVSSLMTKHIPEEAFAGFVDYWFDVALADGALPWWAQMDVHGDPQGAIANAPSEFSSYAHRDKLWLFQFSTSLFFSAPGNDEAAIAFTTGMVDSLKDSMDADDWGRYANYVDSELEREVAQEQYFSTSLDRLMAVKAEYDPDQLFWNPQSIDPAE</sequence>
<dbReference type="RefSeq" id="XP_046118185.1">
    <property type="nucleotide sequence ID" value="XM_046265680.1"/>
</dbReference>
<keyword evidence="9" id="KW-1185">Reference proteome</keyword>
<dbReference type="Gene3D" id="3.30.465.10">
    <property type="match status" value="1"/>
</dbReference>
<dbReference type="InterPro" id="IPR016166">
    <property type="entry name" value="FAD-bd_PCMH"/>
</dbReference>
<dbReference type="PANTHER" id="PTHR42973:SF39">
    <property type="entry name" value="FAD-BINDING PCMH-TYPE DOMAIN-CONTAINING PROTEIN"/>
    <property type="match status" value="1"/>
</dbReference>
<dbReference type="GO" id="GO:0071949">
    <property type="term" value="F:FAD binding"/>
    <property type="evidence" value="ECO:0007669"/>
    <property type="project" value="InterPro"/>
</dbReference>
<evidence type="ECO:0000313" key="8">
    <source>
        <dbReference type="EMBL" id="KAG9254261.1"/>
    </source>
</evidence>
<evidence type="ECO:0000256" key="5">
    <source>
        <dbReference type="ARBA" id="ARBA00023002"/>
    </source>
</evidence>
<dbReference type="Proteomes" id="UP000887229">
    <property type="component" value="Unassembled WGS sequence"/>
</dbReference>
<dbReference type="InterPro" id="IPR006093">
    <property type="entry name" value="Oxy_OxRdtase_FAD_BS"/>
</dbReference>
<accession>A0A9P7ZLQ9</accession>
<evidence type="ECO:0000256" key="6">
    <source>
        <dbReference type="SAM" id="SignalP"/>
    </source>
</evidence>
<dbReference type="InterPro" id="IPR012951">
    <property type="entry name" value="BBE"/>
</dbReference>
<dbReference type="InterPro" id="IPR006094">
    <property type="entry name" value="Oxid_FAD_bind_N"/>
</dbReference>
<feature type="signal peptide" evidence="6">
    <location>
        <begin position="1"/>
        <end position="17"/>
    </location>
</feature>
<dbReference type="SUPFAM" id="SSF56176">
    <property type="entry name" value="FAD-binding/transporter-associated domain-like"/>
    <property type="match status" value="1"/>
</dbReference>
<proteinExistence type="inferred from homology"/>
<comment type="caution">
    <text evidence="8">The sequence shown here is derived from an EMBL/GenBank/DDBJ whole genome shotgun (WGS) entry which is preliminary data.</text>
</comment>
<evidence type="ECO:0000256" key="4">
    <source>
        <dbReference type="ARBA" id="ARBA00022827"/>
    </source>
</evidence>
<comment type="cofactor">
    <cofactor evidence="1">
        <name>FAD</name>
        <dbReference type="ChEBI" id="CHEBI:57692"/>
    </cofactor>
</comment>
<keyword evidence="4" id="KW-0274">FAD</keyword>
<evidence type="ECO:0000256" key="3">
    <source>
        <dbReference type="ARBA" id="ARBA00022630"/>
    </source>
</evidence>
<dbReference type="OrthoDB" id="415825at2759"/>
<dbReference type="GO" id="GO:0016491">
    <property type="term" value="F:oxidoreductase activity"/>
    <property type="evidence" value="ECO:0007669"/>
    <property type="project" value="UniProtKB-KW"/>
</dbReference>
<protein>
    <recommendedName>
        <fullName evidence="7">FAD-binding PCMH-type domain-containing protein</fullName>
    </recommendedName>
</protein>
<dbReference type="PROSITE" id="PS00862">
    <property type="entry name" value="OX2_COVAL_FAD"/>
    <property type="match status" value="1"/>
</dbReference>
<organism evidence="8 9">
    <name type="scientific">Emericellopsis atlantica</name>
    <dbReference type="NCBI Taxonomy" id="2614577"/>
    <lineage>
        <taxon>Eukaryota</taxon>
        <taxon>Fungi</taxon>
        <taxon>Dikarya</taxon>
        <taxon>Ascomycota</taxon>
        <taxon>Pezizomycotina</taxon>
        <taxon>Sordariomycetes</taxon>
        <taxon>Hypocreomycetidae</taxon>
        <taxon>Hypocreales</taxon>
        <taxon>Bionectriaceae</taxon>
        <taxon>Emericellopsis</taxon>
    </lineage>
</organism>
<dbReference type="EMBL" id="MU251254">
    <property type="protein sequence ID" value="KAG9254261.1"/>
    <property type="molecule type" value="Genomic_DNA"/>
</dbReference>
<dbReference type="InterPro" id="IPR016169">
    <property type="entry name" value="FAD-bd_PCMH_sub2"/>
</dbReference>
<reference evidence="8" key="1">
    <citation type="journal article" date="2021" name="IMA Fungus">
        <title>Genomic characterization of three marine fungi, including Emericellopsis atlantica sp. nov. with signatures of a generalist lifestyle and marine biomass degradation.</title>
        <authorList>
            <person name="Hagestad O.C."/>
            <person name="Hou L."/>
            <person name="Andersen J.H."/>
            <person name="Hansen E.H."/>
            <person name="Altermark B."/>
            <person name="Li C."/>
            <person name="Kuhnert E."/>
            <person name="Cox R.J."/>
            <person name="Crous P.W."/>
            <person name="Spatafora J.W."/>
            <person name="Lail K."/>
            <person name="Amirebrahimi M."/>
            <person name="Lipzen A."/>
            <person name="Pangilinan J."/>
            <person name="Andreopoulos W."/>
            <person name="Hayes R.D."/>
            <person name="Ng V."/>
            <person name="Grigoriev I.V."/>
            <person name="Jackson S.A."/>
            <person name="Sutton T.D.S."/>
            <person name="Dobson A.D.W."/>
            <person name="Rama T."/>
        </authorList>
    </citation>
    <scope>NUCLEOTIDE SEQUENCE</scope>
    <source>
        <strain evidence="8">TS7</strain>
    </source>
</reference>
<evidence type="ECO:0000259" key="7">
    <source>
        <dbReference type="PROSITE" id="PS51387"/>
    </source>
</evidence>
<keyword evidence="6" id="KW-0732">Signal</keyword>
<name>A0A9P7ZLQ9_9HYPO</name>